<name>A0A0F9AST9_9ZZZZ</name>
<feature type="non-terminal residue" evidence="1">
    <location>
        <position position="1"/>
    </location>
</feature>
<reference evidence="1" key="1">
    <citation type="journal article" date="2015" name="Nature">
        <title>Complex archaea that bridge the gap between prokaryotes and eukaryotes.</title>
        <authorList>
            <person name="Spang A."/>
            <person name="Saw J.H."/>
            <person name="Jorgensen S.L."/>
            <person name="Zaremba-Niedzwiedzka K."/>
            <person name="Martijn J."/>
            <person name="Lind A.E."/>
            <person name="van Eijk R."/>
            <person name="Schleper C."/>
            <person name="Guy L."/>
            <person name="Ettema T.J."/>
        </authorList>
    </citation>
    <scope>NUCLEOTIDE SEQUENCE</scope>
</reference>
<dbReference type="EMBL" id="LAZR01055953">
    <property type="protein sequence ID" value="KKK75251.1"/>
    <property type="molecule type" value="Genomic_DNA"/>
</dbReference>
<organism evidence="1">
    <name type="scientific">marine sediment metagenome</name>
    <dbReference type="NCBI Taxonomy" id="412755"/>
    <lineage>
        <taxon>unclassified sequences</taxon>
        <taxon>metagenomes</taxon>
        <taxon>ecological metagenomes</taxon>
    </lineage>
</organism>
<proteinExistence type="predicted"/>
<protein>
    <submittedName>
        <fullName evidence="1">Uncharacterized protein</fullName>
    </submittedName>
</protein>
<evidence type="ECO:0000313" key="1">
    <source>
        <dbReference type="EMBL" id="KKK75251.1"/>
    </source>
</evidence>
<accession>A0A0F9AST9</accession>
<sequence>ASSPVNAVATVSGGPTYAQASGASSVKSGSLVTEIFRGFTTSALSNQTITITTDEDQDAVAIVISFTSTKATSGDPDLGIGTVSVANGRGNHSASVAETAAGFMAAMVGYETEASGHTPGSGYTEDAQVTTVAWSSGAWETKDAEHDGTGNTTVDGTFSGTTDFAVIRVEILSAAAASTVVRDMIGTGIIPFAR</sequence>
<comment type="caution">
    <text evidence="1">The sequence shown here is derived from an EMBL/GenBank/DDBJ whole genome shotgun (WGS) entry which is preliminary data.</text>
</comment>
<gene>
    <name evidence="1" type="ORF">LCGC14_2875570</name>
</gene>
<dbReference type="AlphaFoldDB" id="A0A0F9AST9"/>